<dbReference type="GO" id="GO:0016791">
    <property type="term" value="F:phosphatase activity"/>
    <property type="evidence" value="ECO:0007669"/>
    <property type="project" value="UniProtKB-ARBA"/>
</dbReference>
<evidence type="ECO:0000256" key="1">
    <source>
        <dbReference type="SAM" id="MobiDB-lite"/>
    </source>
</evidence>
<accession>A0A1S0TF75</accession>
<evidence type="ECO:0000313" key="3">
    <source>
        <dbReference type="EMBL" id="EFO12837.1"/>
    </source>
</evidence>
<feature type="non-terminal residue" evidence="3">
    <location>
        <position position="74"/>
    </location>
</feature>
<dbReference type="GeneID" id="9953187"/>
<dbReference type="InterPro" id="IPR033379">
    <property type="entry name" value="Acid_Pase_AS"/>
</dbReference>
<dbReference type="CTD" id="9953187"/>
<feature type="signal peptide" evidence="2">
    <location>
        <begin position="1"/>
        <end position="23"/>
    </location>
</feature>
<feature type="compositionally biased region" description="Polar residues" evidence="1">
    <location>
        <begin position="58"/>
        <end position="74"/>
    </location>
</feature>
<gene>
    <name evidence="3" type="ORF">LOAG_15695</name>
</gene>
<dbReference type="Gene3D" id="3.40.50.1240">
    <property type="entry name" value="Phosphoglycerate mutase-like"/>
    <property type="match status" value="1"/>
</dbReference>
<dbReference type="EMBL" id="JH714533">
    <property type="protein sequence ID" value="EFO12837.1"/>
    <property type="molecule type" value="Genomic_DNA"/>
</dbReference>
<evidence type="ECO:0000256" key="2">
    <source>
        <dbReference type="SAM" id="SignalP"/>
    </source>
</evidence>
<protein>
    <recommendedName>
        <fullName evidence="4">Histidine acid phosphatase</fullName>
    </recommendedName>
</protein>
<name>A0A1S0TF75_LOALO</name>
<reference evidence="3" key="1">
    <citation type="submission" date="2012-04" db="EMBL/GenBank/DDBJ databases">
        <title>The Genome Sequence of Loa loa.</title>
        <authorList>
            <consortium name="The Broad Institute Genome Sequencing Platform"/>
            <consortium name="Broad Institute Genome Sequencing Center for Infectious Disease"/>
            <person name="Nutman T.B."/>
            <person name="Fink D.L."/>
            <person name="Russ C."/>
            <person name="Young S."/>
            <person name="Zeng Q."/>
            <person name="Gargeya S."/>
            <person name="Alvarado L."/>
            <person name="Berlin A."/>
            <person name="Chapman S.B."/>
            <person name="Chen Z."/>
            <person name="Freedman E."/>
            <person name="Gellesch M."/>
            <person name="Goldberg J."/>
            <person name="Griggs A."/>
            <person name="Gujja S."/>
            <person name="Heilman E.R."/>
            <person name="Heiman D."/>
            <person name="Howarth C."/>
            <person name="Mehta T."/>
            <person name="Neiman D."/>
            <person name="Pearson M."/>
            <person name="Roberts A."/>
            <person name="Saif S."/>
            <person name="Shea T."/>
            <person name="Shenoy N."/>
            <person name="Sisk P."/>
            <person name="Stolte C."/>
            <person name="Sykes S."/>
            <person name="White J."/>
            <person name="Yandava C."/>
            <person name="Haas B."/>
            <person name="Henn M.R."/>
            <person name="Nusbaum C."/>
            <person name="Birren B."/>
        </authorList>
    </citation>
    <scope>NUCLEOTIDE SEQUENCE [LARGE SCALE GENOMIC DNA]</scope>
</reference>
<dbReference type="AlphaFoldDB" id="A0A1S0TF75"/>
<dbReference type="KEGG" id="loa:LOAG_15695"/>
<dbReference type="InterPro" id="IPR029033">
    <property type="entry name" value="His_PPase_superfam"/>
</dbReference>
<dbReference type="InParanoid" id="A0A1S0TF75"/>
<proteinExistence type="predicted"/>
<dbReference type="PROSITE" id="PS00616">
    <property type="entry name" value="HIS_ACID_PHOSPHAT_1"/>
    <property type="match status" value="1"/>
</dbReference>
<feature type="region of interest" description="Disordered" evidence="1">
    <location>
        <begin position="55"/>
        <end position="74"/>
    </location>
</feature>
<evidence type="ECO:0008006" key="4">
    <source>
        <dbReference type="Google" id="ProtNLM"/>
    </source>
</evidence>
<organism evidence="3">
    <name type="scientific">Loa loa</name>
    <name type="common">Eye worm</name>
    <name type="synonym">Filaria loa</name>
    <dbReference type="NCBI Taxonomy" id="7209"/>
    <lineage>
        <taxon>Eukaryota</taxon>
        <taxon>Metazoa</taxon>
        <taxon>Ecdysozoa</taxon>
        <taxon>Nematoda</taxon>
        <taxon>Chromadorea</taxon>
        <taxon>Rhabditida</taxon>
        <taxon>Spirurina</taxon>
        <taxon>Spiruromorpha</taxon>
        <taxon>Filarioidea</taxon>
        <taxon>Onchocercidae</taxon>
        <taxon>Loa</taxon>
    </lineage>
</organism>
<dbReference type="SUPFAM" id="SSF53254">
    <property type="entry name" value="Phosphoglycerate mutase-like"/>
    <property type="match status" value="1"/>
</dbReference>
<dbReference type="RefSeq" id="XP_003151232.1">
    <property type="nucleotide sequence ID" value="XM_003151184.1"/>
</dbReference>
<dbReference type="OrthoDB" id="258392at2759"/>
<feature type="chain" id="PRO_5010316478" description="Histidine acid phosphatase" evidence="2">
    <location>
        <begin position="24"/>
        <end position="74"/>
    </location>
</feature>
<keyword evidence="2" id="KW-0732">Signal</keyword>
<sequence>MLTLPHLFLLLHFSLFNCAFSNAFVLRTDVKVEESLIYVQTIWRHGDRAPHQLPYPSDLNNESSWPRGWSQLTN</sequence>